<keyword evidence="3" id="KW-1185">Reference proteome</keyword>
<dbReference type="EMBL" id="AGNL01011141">
    <property type="protein sequence ID" value="EJK68574.1"/>
    <property type="molecule type" value="Genomic_DNA"/>
</dbReference>
<dbReference type="eggNOG" id="ENOG502R2HC">
    <property type="taxonomic scope" value="Eukaryota"/>
</dbReference>
<sequence>SLGAFAAQLQHPVGLRQLGLIGRVGRAPPWDGFLRQVTHIRSHPTYLRKQEKTNKTMAPLVGRGELLHGRPRASIKRRLATLKAPFGRADDDNGPGSEPPPHDRLRYVSAFIMSRRRSPAAVGKPSFPRFKVYYLPRRRVRFEPRPLDLRHRLLHDARAYGRSEDHGWNKRNHWNRAVPLAPASPAKQHRAEAAPGPDGDDNGPGSEPPPHGRFRYVSTFVTSRRRPPAAVGKPSFTYFPVDCLPHDVLRPDEPTDLREGDLPDATSYERSEDIGPNRRNLRIGASTGAKSCGHTVLAHARFQTAPTSLLTLQTCGGGLRLGRVKMMNSRTGTAACIGRAGPLKISNIPTSNGGPRACYRRRGKVSNGGASLSTFAGTASSASALEVAGALRSIGRVEAVGPIQVDWGVCGLRYHHFALRARGVTPCDTSHDVAPTPDFLGSDDETKAQAPARGPYLMIRWTDGADGGRGGTGRRRTGLGDASIGSILRFVQSNFGYKQNFKIRPSSRSR</sequence>
<reference evidence="2 3" key="1">
    <citation type="journal article" date="2012" name="Genome Biol.">
        <title>Genome and low-iron response of an oceanic diatom adapted to chronic iron limitation.</title>
        <authorList>
            <person name="Lommer M."/>
            <person name="Specht M."/>
            <person name="Roy A.S."/>
            <person name="Kraemer L."/>
            <person name="Andreson R."/>
            <person name="Gutowska M.A."/>
            <person name="Wolf J."/>
            <person name="Bergner S.V."/>
            <person name="Schilhabel M.B."/>
            <person name="Klostermeier U.C."/>
            <person name="Beiko R.G."/>
            <person name="Rosenstiel P."/>
            <person name="Hippler M."/>
            <person name="Laroche J."/>
        </authorList>
    </citation>
    <scope>NUCLEOTIDE SEQUENCE [LARGE SCALE GENOMIC DNA]</scope>
    <source>
        <strain evidence="2 3">CCMP1005</strain>
    </source>
</reference>
<evidence type="ECO:0000256" key="1">
    <source>
        <dbReference type="SAM" id="MobiDB-lite"/>
    </source>
</evidence>
<feature type="compositionally biased region" description="Basic and acidic residues" evidence="1">
    <location>
        <begin position="251"/>
        <end position="276"/>
    </location>
</feature>
<feature type="region of interest" description="Disordered" evidence="1">
    <location>
        <begin position="183"/>
        <end position="214"/>
    </location>
</feature>
<feature type="region of interest" description="Disordered" evidence="1">
    <location>
        <begin position="251"/>
        <end position="280"/>
    </location>
</feature>
<evidence type="ECO:0000313" key="2">
    <source>
        <dbReference type="EMBL" id="EJK68574.1"/>
    </source>
</evidence>
<accession>K0SUF1</accession>
<proteinExistence type="predicted"/>
<organism evidence="2 3">
    <name type="scientific">Thalassiosira oceanica</name>
    <name type="common">Marine diatom</name>
    <dbReference type="NCBI Taxonomy" id="159749"/>
    <lineage>
        <taxon>Eukaryota</taxon>
        <taxon>Sar</taxon>
        <taxon>Stramenopiles</taxon>
        <taxon>Ochrophyta</taxon>
        <taxon>Bacillariophyta</taxon>
        <taxon>Coscinodiscophyceae</taxon>
        <taxon>Thalassiosirophycidae</taxon>
        <taxon>Thalassiosirales</taxon>
        <taxon>Thalassiosiraceae</taxon>
        <taxon>Thalassiosira</taxon>
    </lineage>
</organism>
<comment type="caution">
    <text evidence="2">The sequence shown here is derived from an EMBL/GenBank/DDBJ whole genome shotgun (WGS) entry which is preliminary data.</text>
</comment>
<protein>
    <submittedName>
        <fullName evidence="2">Uncharacterized protein</fullName>
    </submittedName>
</protein>
<dbReference type="Proteomes" id="UP000266841">
    <property type="component" value="Unassembled WGS sequence"/>
</dbReference>
<dbReference type="AlphaFoldDB" id="K0SUF1"/>
<name>K0SUF1_THAOC</name>
<evidence type="ECO:0000313" key="3">
    <source>
        <dbReference type="Proteomes" id="UP000266841"/>
    </source>
</evidence>
<gene>
    <name evidence="2" type="ORF">THAOC_10233</name>
</gene>
<feature type="region of interest" description="Disordered" evidence="1">
    <location>
        <begin position="84"/>
        <end position="103"/>
    </location>
</feature>
<feature type="non-terminal residue" evidence="2">
    <location>
        <position position="1"/>
    </location>
</feature>